<feature type="region of interest" description="Disordered" evidence="4">
    <location>
        <begin position="186"/>
        <end position="220"/>
    </location>
</feature>
<keyword evidence="2" id="KW-0853">WD repeat</keyword>
<dbReference type="GO" id="GO:0045504">
    <property type="term" value="F:dynein heavy chain binding"/>
    <property type="evidence" value="ECO:0007669"/>
    <property type="project" value="TreeGrafter"/>
</dbReference>
<dbReference type="InterPro" id="IPR036322">
    <property type="entry name" value="WD40_repeat_dom_sf"/>
</dbReference>
<dbReference type="InterPro" id="IPR015943">
    <property type="entry name" value="WD40/YVTN_repeat-like_dom_sf"/>
</dbReference>
<keyword evidence="1" id="KW-0963">Cytoplasm</keyword>
<dbReference type="Proteomes" id="UP000835052">
    <property type="component" value="Unassembled WGS sequence"/>
</dbReference>
<dbReference type="PANTHER" id="PTHR12442:SF45">
    <property type="entry name" value="WD REPEAT PROTEIN"/>
    <property type="match status" value="1"/>
</dbReference>
<feature type="compositionally biased region" description="Acidic residues" evidence="4">
    <location>
        <begin position="40"/>
        <end position="51"/>
    </location>
</feature>
<dbReference type="OrthoDB" id="2162425at2759"/>
<accession>A0A8S1GZD0</accession>
<keyword evidence="3" id="KW-0677">Repeat</keyword>
<feature type="compositionally biased region" description="Basic and acidic residues" evidence="4">
    <location>
        <begin position="1"/>
        <end position="36"/>
    </location>
</feature>
<name>A0A8S1GZD0_9PELO</name>
<dbReference type="GO" id="GO:0045503">
    <property type="term" value="F:dynein light chain binding"/>
    <property type="evidence" value="ECO:0007669"/>
    <property type="project" value="TreeGrafter"/>
</dbReference>
<evidence type="ECO:0000313" key="6">
    <source>
        <dbReference type="Proteomes" id="UP000835052"/>
    </source>
</evidence>
<evidence type="ECO:0000256" key="2">
    <source>
        <dbReference type="ARBA" id="ARBA00022574"/>
    </source>
</evidence>
<reference evidence="5" key="1">
    <citation type="submission" date="2020-10" db="EMBL/GenBank/DDBJ databases">
        <authorList>
            <person name="Kikuchi T."/>
        </authorList>
    </citation>
    <scope>NUCLEOTIDE SEQUENCE</scope>
    <source>
        <strain evidence="5">NKZ352</strain>
    </source>
</reference>
<evidence type="ECO:0000256" key="4">
    <source>
        <dbReference type="SAM" id="MobiDB-lite"/>
    </source>
</evidence>
<feature type="region of interest" description="Disordered" evidence="4">
    <location>
        <begin position="1"/>
        <end position="76"/>
    </location>
</feature>
<dbReference type="Gene3D" id="2.130.10.10">
    <property type="entry name" value="YVTN repeat-like/Quinoprotein amine dehydrogenase"/>
    <property type="match status" value="1"/>
</dbReference>
<comment type="caution">
    <text evidence="5">The sequence shown here is derived from an EMBL/GenBank/DDBJ whole genome shotgun (WGS) entry which is preliminary data.</text>
</comment>
<gene>
    <name evidence="5" type="ORF">CAUJ_LOCUS4183</name>
</gene>
<sequence length="663" mass="73936">MSSRDKKGKEKDKKSTKRSDKKNLEDKKKKKEKEAVVETYYEDDFEDETEEIVEKLPESTTSYASPSSDSFSQKVEEFSKENTLEIVGQPQTAEYESEISKRVSKRQLQQENHKPFVPSRQAAISLTDSQTPQFESRSRANDRLNKLKSFINVEITRCQVLDNPNHMLEKMHAAAPNVSHAYAQTGNEDLSEEVQTETRKTESVATQCPAADPPAPSTSLDRSRLSNFLFAAARVLDEVLGSTADFEETEMREKSELNFSIGFNLLQLGAVAKSQRVFPSAFLIRTVQASKATCVFKGDNDTLYVSFEIFESLAQDLTNNGLVVEFPVHGMRPPSKLFVVQDAVMSITKSTRSTALFVALRDGTFCAFDLLAAESTFDDTLPWPDSDDDVVLRRPSFDSSFLAPTIADASPLVSIKLCHHTNEEELCTLDARGTLSFWLVMRRNDEIKLNLSAVIRPHPHLYRSSPSFIVNCLTIAQRPLRFFMGTDTGIMYSVSRAEASNVGPRTYRTNAELNGEVTCMKISPFDSSIILIGLSIGKLAIYKIGKQSPIVTLGKEDSSRAVTQVEWSPACSTLFYSIHNGKLIFTWDLSVGTTALYQDIQEKYGKIVDACTWSSDVGKSGSRFCYMAIATDKGNAEIHALESINKKTGIDSLTSVLRKYATY</sequence>
<evidence type="ECO:0000313" key="5">
    <source>
        <dbReference type="EMBL" id="CAD6188264.1"/>
    </source>
</evidence>
<feature type="compositionally biased region" description="Low complexity" evidence="4">
    <location>
        <begin position="59"/>
        <end position="72"/>
    </location>
</feature>
<dbReference type="GO" id="GO:0005868">
    <property type="term" value="C:cytoplasmic dynein complex"/>
    <property type="evidence" value="ECO:0007669"/>
    <property type="project" value="TreeGrafter"/>
</dbReference>
<evidence type="ECO:0000256" key="3">
    <source>
        <dbReference type="ARBA" id="ARBA00022737"/>
    </source>
</evidence>
<dbReference type="SUPFAM" id="SSF50978">
    <property type="entry name" value="WD40 repeat-like"/>
    <property type="match status" value="1"/>
</dbReference>
<dbReference type="AlphaFoldDB" id="A0A8S1GZD0"/>
<dbReference type="EMBL" id="CAJGYM010000008">
    <property type="protein sequence ID" value="CAD6188264.1"/>
    <property type="molecule type" value="Genomic_DNA"/>
</dbReference>
<dbReference type="GO" id="GO:0010970">
    <property type="term" value="P:transport along microtubule"/>
    <property type="evidence" value="ECO:0007669"/>
    <property type="project" value="TreeGrafter"/>
</dbReference>
<dbReference type="InterPro" id="IPR050687">
    <property type="entry name" value="Dynein_IC"/>
</dbReference>
<organism evidence="5 6">
    <name type="scientific">Caenorhabditis auriculariae</name>
    <dbReference type="NCBI Taxonomy" id="2777116"/>
    <lineage>
        <taxon>Eukaryota</taxon>
        <taxon>Metazoa</taxon>
        <taxon>Ecdysozoa</taxon>
        <taxon>Nematoda</taxon>
        <taxon>Chromadorea</taxon>
        <taxon>Rhabditida</taxon>
        <taxon>Rhabditina</taxon>
        <taxon>Rhabditomorpha</taxon>
        <taxon>Rhabditoidea</taxon>
        <taxon>Rhabditidae</taxon>
        <taxon>Peloderinae</taxon>
        <taxon>Caenorhabditis</taxon>
    </lineage>
</organism>
<keyword evidence="6" id="KW-1185">Reference proteome</keyword>
<proteinExistence type="predicted"/>
<dbReference type="PANTHER" id="PTHR12442">
    <property type="entry name" value="DYNEIN INTERMEDIATE CHAIN"/>
    <property type="match status" value="1"/>
</dbReference>
<protein>
    <recommendedName>
        <fullName evidence="7">WD repeat-containing protein 60</fullName>
    </recommendedName>
</protein>
<evidence type="ECO:0000256" key="1">
    <source>
        <dbReference type="ARBA" id="ARBA00022490"/>
    </source>
</evidence>
<evidence type="ECO:0008006" key="7">
    <source>
        <dbReference type="Google" id="ProtNLM"/>
    </source>
</evidence>